<reference evidence="1" key="1">
    <citation type="submission" date="2015-06" db="UniProtKB">
        <authorList>
            <consortium name="EnsemblPlants"/>
        </authorList>
    </citation>
    <scope>IDENTIFICATION</scope>
</reference>
<dbReference type="InterPro" id="IPR040229">
    <property type="entry name" value="At3g27390-like"/>
</dbReference>
<sequence length="134" mass="15478">MEFLMQPISRCIVYSRFLFFQNAILVLMDVLQAEDWSSSTLPDTVLFAHVCVQELVMDDLRFQRPPDGSLYEIRFLHIPGALLTVACGLILDALMFTIIAIYKCPVMLFKWWKCLIKDLIGGEDFKWTTTYGCI</sequence>
<name>M8BR75_AEGTA</name>
<accession>M8BR75</accession>
<organism evidence="1">
    <name type="scientific">Aegilops tauschii</name>
    <name type="common">Tausch's goatgrass</name>
    <name type="synonym">Aegilops squarrosa</name>
    <dbReference type="NCBI Taxonomy" id="37682"/>
    <lineage>
        <taxon>Eukaryota</taxon>
        <taxon>Viridiplantae</taxon>
        <taxon>Streptophyta</taxon>
        <taxon>Embryophyta</taxon>
        <taxon>Tracheophyta</taxon>
        <taxon>Spermatophyta</taxon>
        <taxon>Magnoliopsida</taxon>
        <taxon>Liliopsida</taxon>
        <taxon>Poales</taxon>
        <taxon>Poaceae</taxon>
        <taxon>BOP clade</taxon>
        <taxon>Pooideae</taxon>
        <taxon>Triticodae</taxon>
        <taxon>Triticeae</taxon>
        <taxon>Triticinae</taxon>
        <taxon>Aegilops</taxon>
    </lineage>
</organism>
<dbReference type="PANTHER" id="PTHR31133:SF8">
    <property type="entry name" value="OS04G0483200 PROTEIN"/>
    <property type="match status" value="1"/>
</dbReference>
<proteinExistence type="predicted"/>
<evidence type="ECO:0000313" key="1">
    <source>
        <dbReference type="EnsemblPlants" id="EMT05472"/>
    </source>
</evidence>
<dbReference type="AlphaFoldDB" id="M8BR75"/>
<dbReference type="PANTHER" id="PTHR31133">
    <property type="entry name" value="MEMBRANE PROTEIN"/>
    <property type="match status" value="1"/>
</dbReference>
<protein>
    <submittedName>
        <fullName evidence="1">Uncharacterized protein</fullName>
    </submittedName>
</protein>
<dbReference type="EnsemblPlants" id="EMT05472">
    <property type="protein sequence ID" value="EMT05472"/>
    <property type="gene ID" value="F775_25257"/>
</dbReference>